<organism evidence="1 2">
    <name type="scientific">Reichenbachiella faecimaris</name>
    <dbReference type="NCBI Taxonomy" id="692418"/>
    <lineage>
        <taxon>Bacteria</taxon>
        <taxon>Pseudomonadati</taxon>
        <taxon>Bacteroidota</taxon>
        <taxon>Cytophagia</taxon>
        <taxon>Cytophagales</taxon>
        <taxon>Reichenbachiellaceae</taxon>
        <taxon>Reichenbachiella</taxon>
    </lineage>
</organism>
<accession>A0A1W2GKV9</accession>
<protein>
    <recommendedName>
        <fullName evidence="3">Alpha/beta hydrolase family protein</fullName>
    </recommendedName>
</protein>
<dbReference type="SUPFAM" id="SSF53474">
    <property type="entry name" value="alpha/beta-Hydrolases"/>
    <property type="match status" value="1"/>
</dbReference>
<gene>
    <name evidence="1" type="ORF">SAMN04488029_3136</name>
</gene>
<dbReference type="InterPro" id="IPR029058">
    <property type="entry name" value="AB_hydrolase_fold"/>
</dbReference>
<proteinExistence type="predicted"/>
<keyword evidence="2" id="KW-1185">Reference proteome</keyword>
<dbReference type="Proteomes" id="UP000192472">
    <property type="component" value="Unassembled WGS sequence"/>
</dbReference>
<dbReference type="AlphaFoldDB" id="A0A1W2GKV9"/>
<dbReference type="SUPFAM" id="SSF48452">
    <property type="entry name" value="TPR-like"/>
    <property type="match status" value="1"/>
</dbReference>
<name>A0A1W2GKV9_REIFA</name>
<evidence type="ECO:0000313" key="2">
    <source>
        <dbReference type="Proteomes" id="UP000192472"/>
    </source>
</evidence>
<evidence type="ECO:0008006" key="3">
    <source>
        <dbReference type="Google" id="ProtNLM"/>
    </source>
</evidence>
<dbReference type="EMBL" id="FWYF01000003">
    <property type="protein sequence ID" value="SMD36906.1"/>
    <property type="molecule type" value="Genomic_DNA"/>
</dbReference>
<dbReference type="Gene3D" id="3.40.50.1820">
    <property type="entry name" value="alpha/beta hydrolase"/>
    <property type="match status" value="1"/>
</dbReference>
<dbReference type="OrthoDB" id="9764953at2"/>
<dbReference type="STRING" id="692418.SAMN04488029_3136"/>
<reference evidence="1 2" key="1">
    <citation type="submission" date="2017-04" db="EMBL/GenBank/DDBJ databases">
        <authorList>
            <person name="Afonso C.L."/>
            <person name="Miller P.J."/>
            <person name="Scott M.A."/>
            <person name="Spackman E."/>
            <person name="Goraichik I."/>
            <person name="Dimitrov K.M."/>
            <person name="Suarez D.L."/>
            <person name="Swayne D.E."/>
        </authorList>
    </citation>
    <scope>NUCLEOTIDE SEQUENCE [LARGE SCALE GENOMIC DNA]</scope>
    <source>
        <strain evidence="1 2">DSM 26133</strain>
    </source>
</reference>
<sequence length="474" mass="54702">MKAQQFKRLGTLIILCQVCLLIFTFVATCKPKKENPTEITPGSIMDSIYCKNDKEQYYAVYIPSSYDDSESWPIIYFFEPAARAKLPLRLYKDLAEKYGLLLACSYNSRNGPIVINEKAYQNMSEDVNIRLKLDAKRQFTSGFSGGGRFSQLVAQNDSSITGVIAVAGPRGDGALFDAQTYATPYVGIVGNQDMNYLEHTRFQQTLDELGVKNELIIYHAAHQWPPKEIYDQAIQWHLGLLEYNIKKNQSTKLNSYMNLRTQYLDTTQAMSNVEKQKSYQAILKNFKDINNSIINEKILAIESEKKLDKAIKQEEKILQNEEEEQIALVKALNEFRSYFFRPGFDPDSGQYSLRWWKSEIGQISNKVSLDNSKGLSAARLIDFLRGQVHNQVQGAKAFNNVELILSMHELNLYLYPNSIWFLWNQAIYCAQYNQKDKAISYLKKAKKINDELLLKIQQYPMFNGLRDQYTYLYE</sequence>
<evidence type="ECO:0000313" key="1">
    <source>
        <dbReference type="EMBL" id="SMD36906.1"/>
    </source>
</evidence>
<dbReference type="InterPro" id="IPR011990">
    <property type="entry name" value="TPR-like_helical_dom_sf"/>
</dbReference>